<dbReference type="InterPro" id="IPR036282">
    <property type="entry name" value="Glutathione-S-Trfase_C_sf"/>
</dbReference>
<feature type="domain" description="Glutathione S-transferase UstS-like C-terminal" evidence="2">
    <location>
        <begin position="141"/>
        <end position="257"/>
    </location>
</feature>
<dbReference type="Gene3D" id="1.20.1050.10">
    <property type="match status" value="1"/>
</dbReference>
<dbReference type="SUPFAM" id="SSF47616">
    <property type="entry name" value="GST C-terminal domain-like"/>
    <property type="match status" value="1"/>
</dbReference>
<name>A0A3D8QJ55_9EURO</name>
<dbReference type="Pfam" id="PF22041">
    <property type="entry name" value="GST_C_7"/>
    <property type="match status" value="1"/>
</dbReference>
<dbReference type="SUPFAM" id="SSF52833">
    <property type="entry name" value="Thioredoxin-like"/>
    <property type="match status" value="1"/>
</dbReference>
<reference evidence="3 4" key="1">
    <citation type="journal article" date="2018" name="IMA Fungus">
        <title>IMA Genome-F 9: Draft genome sequence of Annulohypoxylon stygium, Aspergillus mulundensis, Berkeleyomyces basicola (syn. Thielaviopsis basicola), Ceratocystis smalleyi, two Cercospora beticola strains, Coleophoma cylindrospora, Fusarium fracticaudum, Phialophora cf. hyalina, and Morchella septimelata.</title>
        <authorList>
            <person name="Wingfield B.D."/>
            <person name="Bills G.F."/>
            <person name="Dong Y."/>
            <person name="Huang W."/>
            <person name="Nel W.J."/>
            <person name="Swalarsk-Parry B.S."/>
            <person name="Vaghefi N."/>
            <person name="Wilken P.M."/>
            <person name="An Z."/>
            <person name="de Beer Z.W."/>
            <person name="De Vos L."/>
            <person name="Chen L."/>
            <person name="Duong T.A."/>
            <person name="Gao Y."/>
            <person name="Hammerbacher A."/>
            <person name="Kikkert J.R."/>
            <person name="Li Y."/>
            <person name="Li H."/>
            <person name="Li K."/>
            <person name="Li Q."/>
            <person name="Liu X."/>
            <person name="Ma X."/>
            <person name="Naidoo K."/>
            <person name="Pethybridge S.J."/>
            <person name="Sun J."/>
            <person name="Steenkamp E.T."/>
            <person name="van der Nest M.A."/>
            <person name="van Wyk S."/>
            <person name="Wingfield M.J."/>
            <person name="Xiong C."/>
            <person name="Yue Q."/>
            <person name="Zhang X."/>
        </authorList>
    </citation>
    <scope>NUCLEOTIDE SEQUENCE [LARGE SCALE GENOMIC DNA]</scope>
    <source>
        <strain evidence="3 4">DSM 5745</strain>
    </source>
</reference>
<evidence type="ECO:0000313" key="4">
    <source>
        <dbReference type="Proteomes" id="UP000256690"/>
    </source>
</evidence>
<dbReference type="Proteomes" id="UP000256690">
    <property type="component" value="Unassembled WGS sequence"/>
</dbReference>
<dbReference type="InterPro" id="IPR036249">
    <property type="entry name" value="Thioredoxin-like_sf"/>
</dbReference>
<protein>
    <submittedName>
        <fullName evidence="3">Uncharacterized protein</fullName>
    </submittedName>
</protein>
<proteinExistence type="predicted"/>
<dbReference type="Gene3D" id="3.40.30.10">
    <property type="entry name" value="Glutaredoxin"/>
    <property type="match status" value="1"/>
</dbReference>
<evidence type="ECO:0000313" key="3">
    <source>
        <dbReference type="EMBL" id="RDW61777.1"/>
    </source>
</evidence>
<evidence type="ECO:0000259" key="1">
    <source>
        <dbReference type="Pfam" id="PF13409"/>
    </source>
</evidence>
<dbReference type="EMBL" id="PVWQ01000016">
    <property type="protein sequence ID" value="RDW61777.1"/>
    <property type="molecule type" value="Genomic_DNA"/>
</dbReference>
<keyword evidence="4" id="KW-1185">Reference proteome</keyword>
<comment type="caution">
    <text evidence="3">The sequence shown here is derived from an EMBL/GenBank/DDBJ whole genome shotgun (WGS) entry which is preliminary data.</text>
</comment>
<organism evidence="3 4">
    <name type="scientific">Aspergillus mulundensis</name>
    <dbReference type="NCBI Taxonomy" id="1810919"/>
    <lineage>
        <taxon>Eukaryota</taxon>
        <taxon>Fungi</taxon>
        <taxon>Dikarya</taxon>
        <taxon>Ascomycota</taxon>
        <taxon>Pezizomycotina</taxon>
        <taxon>Eurotiomycetes</taxon>
        <taxon>Eurotiomycetidae</taxon>
        <taxon>Eurotiales</taxon>
        <taxon>Aspergillaceae</taxon>
        <taxon>Aspergillus</taxon>
        <taxon>Aspergillus subgen. Nidulantes</taxon>
    </lineage>
</organism>
<dbReference type="InterPro" id="IPR004045">
    <property type="entry name" value="Glutathione_S-Trfase_N"/>
</dbReference>
<evidence type="ECO:0000259" key="2">
    <source>
        <dbReference type="Pfam" id="PF22041"/>
    </source>
</evidence>
<dbReference type="OrthoDB" id="4951845at2759"/>
<sequence>MTPSTTAQTPSPVHLFDLAPDPWSANVLKTRLILNHKSIPYTESRISYPDITPVLQSLGIAPHPPASKQPAPYTLPAILHNGLRSDENTHGALMDSLPIAVYLDKAFPAEHGRGIFPRGEESIRQAVKVNKGLGGVVRAGICLIAPNMPSILDSRGAEYFRRTREARFGKPLEQLRPAAEEGVQGVLKNVEAEMAGVVEMLRVDGGGPFFEGEMVSYADFVLVAFLEWFWKVNLSVFEAVPGVGDGEVRAVWDACRCWLRQRGVEREWKVEGDES</sequence>
<dbReference type="STRING" id="1810919.A0A3D8QJ55"/>
<dbReference type="Pfam" id="PF13409">
    <property type="entry name" value="GST_N_2"/>
    <property type="match status" value="1"/>
</dbReference>
<feature type="domain" description="GST N-terminal" evidence="1">
    <location>
        <begin position="23"/>
        <end position="105"/>
    </location>
</feature>
<accession>A0A3D8QJ55</accession>
<gene>
    <name evidence="3" type="ORF">DSM5745_10449</name>
</gene>
<dbReference type="InterPro" id="IPR054416">
    <property type="entry name" value="GST_UstS-like_C"/>
</dbReference>
<dbReference type="AlphaFoldDB" id="A0A3D8QJ55"/>
<dbReference type="RefSeq" id="XP_026598908.1">
    <property type="nucleotide sequence ID" value="XM_026752465.1"/>
</dbReference>
<dbReference type="GeneID" id="38120819"/>